<dbReference type="InterPro" id="IPR002155">
    <property type="entry name" value="Thiolase"/>
</dbReference>
<evidence type="ECO:0000313" key="7">
    <source>
        <dbReference type="EMBL" id="GAA4956123.1"/>
    </source>
</evidence>
<dbReference type="InterPro" id="IPR016039">
    <property type="entry name" value="Thiolase-like"/>
</dbReference>
<comment type="caution">
    <text evidence="7">The sequence shown here is derived from an EMBL/GenBank/DDBJ whole genome shotgun (WGS) entry which is preliminary data.</text>
</comment>
<dbReference type="CDD" id="cd00751">
    <property type="entry name" value="thiolase"/>
    <property type="match status" value="1"/>
</dbReference>
<dbReference type="PIRSF" id="PIRSF000429">
    <property type="entry name" value="Ac-CoA_Ac_transf"/>
    <property type="match status" value="1"/>
</dbReference>
<dbReference type="RefSeq" id="WP_345674780.1">
    <property type="nucleotide sequence ID" value="NZ_BAABHS010000005.1"/>
</dbReference>
<dbReference type="PROSITE" id="PS00098">
    <property type="entry name" value="THIOLASE_1"/>
    <property type="match status" value="1"/>
</dbReference>
<dbReference type="NCBIfam" id="TIGR01930">
    <property type="entry name" value="AcCoA-C-Actrans"/>
    <property type="match status" value="1"/>
</dbReference>
<keyword evidence="2 4" id="KW-0808">Transferase</keyword>
<dbReference type="EMBL" id="BAABHS010000005">
    <property type="protein sequence ID" value="GAA4956123.1"/>
    <property type="molecule type" value="Genomic_DNA"/>
</dbReference>
<evidence type="ECO:0000313" key="8">
    <source>
        <dbReference type="Proteomes" id="UP001500466"/>
    </source>
</evidence>
<evidence type="ECO:0000256" key="3">
    <source>
        <dbReference type="ARBA" id="ARBA00023315"/>
    </source>
</evidence>
<evidence type="ECO:0000259" key="6">
    <source>
        <dbReference type="Pfam" id="PF02803"/>
    </source>
</evidence>
<keyword evidence="8" id="KW-1185">Reference proteome</keyword>
<accession>A0ABP9GXZ2</accession>
<reference evidence="8" key="1">
    <citation type="journal article" date="2019" name="Int. J. Syst. Evol. Microbiol.">
        <title>The Global Catalogue of Microorganisms (GCM) 10K type strain sequencing project: providing services to taxonomists for standard genome sequencing and annotation.</title>
        <authorList>
            <consortium name="The Broad Institute Genomics Platform"/>
            <consortium name="The Broad Institute Genome Sequencing Center for Infectious Disease"/>
            <person name="Wu L."/>
            <person name="Ma J."/>
        </authorList>
    </citation>
    <scope>NUCLEOTIDE SEQUENCE [LARGE SCALE GENOMIC DNA]</scope>
    <source>
        <strain evidence="8">JCM 17986</strain>
    </source>
</reference>
<dbReference type="Gene3D" id="3.40.47.10">
    <property type="match status" value="2"/>
</dbReference>
<evidence type="ECO:0000256" key="1">
    <source>
        <dbReference type="ARBA" id="ARBA00010982"/>
    </source>
</evidence>
<dbReference type="PANTHER" id="PTHR43365:SF1">
    <property type="entry name" value="ACETYL-COA C-ACYLTRANSFERASE"/>
    <property type="match status" value="1"/>
</dbReference>
<keyword evidence="3 4" id="KW-0012">Acyltransferase</keyword>
<dbReference type="Pfam" id="PF02803">
    <property type="entry name" value="Thiolase_C"/>
    <property type="match status" value="1"/>
</dbReference>
<protein>
    <submittedName>
        <fullName evidence="7">Acetyl-CoA C-acetyltransferase</fullName>
    </submittedName>
</protein>
<dbReference type="PANTHER" id="PTHR43365">
    <property type="entry name" value="BLR7806 PROTEIN"/>
    <property type="match status" value="1"/>
</dbReference>
<feature type="domain" description="Thiolase N-terminal" evidence="5">
    <location>
        <begin position="14"/>
        <end position="236"/>
    </location>
</feature>
<gene>
    <name evidence="7" type="ORF">GCM10023205_17740</name>
</gene>
<comment type="similarity">
    <text evidence="1 4">Belongs to the thiolase-like superfamily. Thiolase family.</text>
</comment>
<dbReference type="InterPro" id="IPR020617">
    <property type="entry name" value="Thiolase_C"/>
</dbReference>
<dbReference type="Proteomes" id="UP001500466">
    <property type="component" value="Unassembled WGS sequence"/>
</dbReference>
<feature type="domain" description="Thiolase C-terminal" evidence="6">
    <location>
        <begin position="285"/>
        <end position="405"/>
    </location>
</feature>
<dbReference type="InterPro" id="IPR020615">
    <property type="entry name" value="Thiolase_acyl_enz_int_AS"/>
</dbReference>
<evidence type="ECO:0000256" key="4">
    <source>
        <dbReference type="RuleBase" id="RU003557"/>
    </source>
</evidence>
<dbReference type="SUPFAM" id="SSF53901">
    <property type="entry name" value="Thiolase-like"/>
    <property type="match status" value="2"/>
</dbReference>
<sequence length="409" mass="41992">MTDRSGPDDAYLLSYVRTPRGKASPRGGLASVTPLDLVRGLLDALAARTGLDPARVDDVILGSAGQVDEQGANLARTAVLLAGWPHGIPGQTVNRFCASGIDAVATAAALVRSGQADLVVAGGVESSSRVPMFADRGPLWTDAAVIDGVGSVHMGIAADVVATEDGRERAELDAYGVRTQQRAARAWAEGRFSAGVMPVAAPDGTILLDHDEHVRPSATYEQLAALEPAFAELGATGQDALAQRHLPHLKEIRHLHTRGTSPSVADAACLTLIGNRQSAERLGLTPRARIAASASAATDPVRMLLAGQTAVVRALQRAGLHPGDLDVVEYAEAFAALCLRIQDDLDFGDDRFNVNGGTIAMGHAFGATGAILVGACADELARSGGRFGTAAVSGAAGLGSAVVLEAVAS</sequence>
<dbReference type="Pfam" id="PF00108">
    <property type="entry name" value="Thiolase_N"/>
    <property type="match status" value="1"/>
</dbReference>
<proteinExistence type="inferred from homology"/>
<name>A0ABP9GXZ2_9ACTN</name>
<evidence type="ECO:0000259" key="5">
    <source>
        <dbReference type="Pfam" id="PF00108"/>
    </source>
</evidence>
<evidence type="ECO:0000256" key="2">
    <source>
        <dbReference type="ARBA" id="ARBA00022679"/>
    </source>
</evidence>
<organism evidence="7 8">
    <name type="scientific">Yinghuangia aomiensis</name>
    <dbReference type="NCBI Taxonomy" id="676205"/>
    <lineage>
        <taxon>Bacteria</taxon>
        <taxon>Bacillati</taxon>
        <taxon>Actinomycetota</taxon>
        <taxon>Actinomycetes</taxon>
        <taxon>Kitasatosporales</taxon>
        <taxon>Streptomycetaceae</taxon>
        <taxon>Yinghuangia</taxon>
    </lineage>
</organism>
<dbReference type="InterPro" id="IPR020616">
    <property type="entry name" value="Thiolase_N"/>
</dbReference>